<dbReference type="Proteomes" id="UP000178129">
    <property type="component" value="Unassembled WGS sequence"/>
</dbReference>
<keyword evidence="8" id="KW-1185">Reference proteome</keyword>
<evidence type="ECO:0000259" key="6">
    <source>
        <dbReference type="PROSITE" id="PS50219"/>
    </source>
</evidence>
<dbReference type="PROSITE" id="PS50219">
    <property type="entry name" value="CNH"/>
    <property type="match status" value="1"/>
</dbReference>
<comment type="subcellular location">
    <subcellularLocation>
        <location evidence="1">Endomembrane system</location>
        <topology evidence="1">Peripheral membrane protein</topology>
    </subcellularLocation>
</comment>
<feature type="domain" description="CNH" evidence="6">
    <location>
        <begin position="18"/>
        <end position="353"/>
    </location>
</feature>
<dbReference type="InterPro" id="IPR019452">
    <property type="entry name" value="VPS39/TGF_beta_rcpt-assoc_1"/>
</dbReference>
<dbReference type="Pfam" id="PF00780">
    <property type="entry name" value="CNH"/>
    <property type="match status" value="1"/>
</dbReference>
<dbReference type="InParanoid" id="A0A1E1L6Y4"/>
<dbReference type="STRING" id="914237.A0A1E1L6Y4"/>
<dbReference type="PANTHER" id="PTHR12894:SF49">
    <property type="entry name" value="VAM6_VPS39-LIKE PROTEIN"/>
    <property type="match status" value="1"/>
</dbReference>
<name>A0A1E1L6Y4_9HELO</name>
<sequence>MLSAFTARPIVELRQRDKFKIESILAYGDRLLVGLSTGSLRVYRVNESPEEDGNQNGSTKPDVKSDGKPASRPMSSSGPKTVEKPVDLLREVEKFSTRAIEHLAIIKESNVLISLSNSYVSIHDLGSYTLQEQLVKTKSASTFAVTSNIVKDSATGIPEIISRLAVAVKRRLLLWSWHESELEHDVLEITLSDTIKTLTWASATKIICGMNSGYVIVDVISQEIEDIVGPGAIGGAAGAQTSRFGGVGSASMGYMGLGSYIPKPLATKLADGEMLLAKDINSLFITSEGKPLEKRQLPWAQSPDAIGYSYPYILALQSPSQGTLEVRNPDTLSLLQNVSLPSAKQLHFPPPTVSLAHAGKGFHVASERCIWRMVSTDYDFQIDELVEKARYDEAISLLNMLEDALLRNKEERLREIKILKAQWLFDQRKYQDAVDIFMATDVQAPPERVIKLFPRIIAGDLTVLPEKNQDSDSESENPDACRSPEHSAEPKSETFGSPKPAPVNKLLKAGAKTNSDTSSIRSFMRLDGSEPSDPSSTRSKPSDDLPLEGKDLTTAVLALSGFLVQARNRMKAFLDAETGKIKPLEQNSQNGTSKHAFESLLTAPASDAEKDREQKLRDTAKLIDTTLFRAYMLARPQLAGSLFRLPNFCDPDVVNEKLLENGRFNDLVDFFHGKKLHRPALELLKRFGQGDGSEEGPEALKGPQRTVGYLQNLPPEMIDLILEYADWPLRQDPTLGMEIFLADTENAETLPRDKVVNFLQGIDIDLAVKYLEHVINELSDLTPEFHNKLVGAYIQELKGTKDEESEDWKGLMGRLIDFLRGSKQYSLSKAFGLIPRDDPKFYEAQAVVLSNMGQHKQALEIYVFKIQNFEKAEEYCNHIHLTSDSAGNSPLQTRRGSTTSQDDDTSIPSIYHTLLSLYLTPPAPHKPNWPPALDLLSKHGSRLPASSTLNLIPTTLPVAELESYFRGRIRAANSIVNETRVVSGLRKSEVVSAQAELLLGDGAPNGKGGRNRRVVVSDERVCGVCHKRIGRSVFAVLPDNEVVHYGCLGRVGSKTNSGNSGLRAGSWGRS</sequence>
<comment type="similarity">
    <text evidence="3">Belongs to the VAM6/VPS39 family.</text>
</comment>
<dbReference type="AlphaFoldDB" id="A0A1E1L6Y4"/>
<dbReference type="InterPro" id="IPR032914">
    <property type="entry name" value="Vam6/VPS39/TRAP1"/>
</dbReference>
<dbReference type="GO" id="GO:0000329">
    <property type="term" value="C:fungal-type vacuole membrane"/>
    <property type="evidence" value="ECO:0007669"/>
    <property type="project" value="TreeGrafter"/>
</dbReference>
<evidence type="ECO:0000256" key="3">
    <source>
        <dbReference type="ARBA" id="ARBA00038201"/>
    </source>
</evidence>
<feature type="region of interest" description="Disordered" evidence="5">
    <location>
        <begin position="46"/>
        <end position="83"/>
    </location>
</feature>
<dbReference type="Pfam" id="PF10367">
    <property type="entry name" value="zf-Vps39_C"/>
    <property type="match status" value="1"/>
</dbReference>
<dbReference type="PANTHER" id="PTHR12894">
    <property type="entry name" value="CNH DOMAIN CONTAINING"/>
    <property type="match status" value="1"/>
</dbReference>
<evidence type="ECO:0000313" key="7">
    <source>
        <dbReference type="EMBL" id="CZT06269.1"/>
    </source>
</evidence>
<proteinExistence type="inferred from homology"/>
<dbReference type="EMBL" id="FJUW01000038">
    <property type="protein sequence ID" value="CZT06269.1"/>
    <property type="molecule type" value="Genomic_DNA"/>
</dbReference>
<dbReference type="InterPro" id="IPR001180">
    <property type="entry name" value="CNH_dom"/>
</dbReference>
<evidence type="ECO:0000256" key="1">
    <source>
        <dbReference type="ARBA" id="ARBA00004184"/>
    </source>
</evidence>
<feature type="region of interest" description="Disordered" evidence="5">
    <location>
        <begin position="464"/>
        <end position="547"/>
    </location>
</feature>
<evidence type="ECO:0000256" key="4">
    <source>
        <dbReference type="PROSITE-ProRule" id="PRU01006"/>
    </source>
</evidence>
<keyword evidence="2" id="KW-0472">Membrane</keyword>
<gene>
    <name evidence="7" type="ORF">RCO7_03294</name>
</gene>
<dbReference type="PROSITE" id="PS50236">
    <property type="entry name" value="CHCR"/>
    <property type="match status" value="1"/>
</dbReference>
<feature type="compositionally biased region" description="Basic and acidic residues" evidence="5">
    <location>
        <begin position="482"/>
        <end position="492"/>
    </location>
</feature>
<evidence type="ECO:0000256" key="5">
    <source>
        <dbReference type="SAM" id="MobiDB-lite"/>
    </source>
</evidence>
<dbReference type="InterPro" id="IPR000547">
    <property type="entry name" value="Clathrin_H-chain/VPS_repeat"/>
</dbReference>
<reference evidence="8" key="1">
    <citation type="submission" date="2016-03" db="EMBL/GenBank/DDBJ databases">
        <authorList>
            <person name="Ploux O."/>
        </authorList>
    </citation>
    <scope>NUCLEOTIDE SEQUENCE [LARGE SCALE GENOMIC DNA]</scope>
    <source>
        <strain evidence="8">UK7</strain>
    </source>
</reference>
<dbReference type="GO" id="GO:0006914">
    <property type="term" value="P:autophagy"/>
    <property type="evidence" value="ECO:0007669"/>
    <property type="project" value="TreeGrafter"/>
</dbReference>
<dbReference type="GO" id="GO:0012505">
    <property type="term" value="C:endomembrane system"/>
    <property type="evidence" value="ECO:0007669"/>
    <property type="project" value="UniProtKB-SubCell"/>
</dbReference>
<accession>A0A1E1L6Y4</accession>
<evidence type="ECO:0000256" key="2">
    <source>
        <dbReference type="ARBA" id="ARBA00023136"/>
    </source>
</evidence>
<dbReference type="GO" id="GO:0006886">
    <property type="term" value="P:intracellular protein transport"/>
    <property type="evidence" value="ECO:0007669"/>
    <property type="project" value="UniProtKB-UniRule"/>
</dbReference>
<dbReference type="InterPro" id="IPR019453">
    <property type="entry name" value="VPS39/TGFA1_Znf"/>
</dbReference>
<evidence type="ECO:0000313" key="8">
    <source>
        <dbReference type="Proteomes" id="UP000178129"/>
    </source>
</evidence>
<dbReference type="Pfam" id="PF10366">
    <property type="entry name" value="Vps39_1"/>
    <property type="match status" value="1"/>
</dbReference>
<feature type="repeat" description="CHCR" evidence="4">
    <location>
        <begin position="743"/>
        <end position="909"/>
    </location>
</feature>
<comment type="caution">
    <text evidence="7">The sequence shown here is derived from an EMBL/GenBank/DDBJ whole genome shotgun (WGS) entry which is preliminary data.</text>
</comment>
<dbReference type="GO" id="GO:0034058">
    <property type="term" value="P:endosomal vesicle fusion"/>
    <property type="evidence" value="ECO:0007669"/>
    <property type="project" value="TreeGrafter"/>
</dbReference>
<organism evidence="7 8">
    <name type="scientific">Rhynchosporium graminicola</name>
    <dbReference type="NCBI Taxonomy" id="2792576"/>
    <lineage>
        <taxon>Eukaryota</taxon>
        <taxon>Fungi</taxon>
        <taxon>Dikarya</taxon>
        <taxon>Ascomycota</taxon>
        <taxon>Pezizomycotina</taxon>
        <taxon>Leotiomycetes</taxon>
        <taxon>Helotiales</taxon>
        <taxon>Ploettnerulaceae</taxon>
        <taxon>Rhynchosporium</taxon>
    </lineage>
</organism>
<feature type="compositionally biased region" description="Polar residues" evidence="5">
    <location>
        <begin position="512"/>
        <end position="521"/>
    </location>
</feature>
<dbReference type="Pfam" id="PF23556">
    <property type="entry name" value="TPR_Vps41"/>
    <property type="match status" value="1"/>
</dbReference>
<protein>
    <submittedName>
        <fullName evidence="7">Related to PHO87 protein</fullName>
    </submittedName>
</protein>